<sequence>MPFVICSHLTTHDTILWALPLLLPATGQRRASIRTVTPHTEDARTATARLSLPRSPYGADTPLDGGAATLVRPYVVACERARRRRRRLTLVIAADFGLDLDRHVIGAKRAA</sequence>
<dbReference type="Proteomes" id="UP001500034">
    <property type="component" value="Unassembled WGS sequence"/>
</dbReference>
<evidence type="ECO:0000313" key="2">
    <source>
        <dbReference type="Proteomes" id="UP001500034"/>
    </source>
</evidence>
<dbReference type="EMBL" id="BAABCQ010000134">
    <property type="protein sequence ID" value="GAA3999746.1"/>
    <property type="molecule type" value="Genomic_DNA"/>
</dbReference>
<evidence type="ECO:0000313" key="1">
    <source>
        <dbReference type="EMBL" id="GAA3999746.1"/>
    </source>
</evidence>
<reference evidence="2" key="1">
    <citation type="journal article" date="2019" name="Int. J. Syst. Evol. Microbiol.">
        <title>The Global Catalogue of Microorganisms (GCM) 10K type strain sequencing project: providing services to taxonomists for standard genome sequencing and annotation.</title>
        <authorList>
            <consortium name="The Broad Institute Genomics Platform"/>
            <consortium name="The Broad Institute Genome Sequencing Center for Infectious Disease"/>
            <person name="Wu L."/>
            <person name="Ma J."/>
        </authorList>
    </citation>
    <scope>NUCLEOTIDE SEQUENCE [LARGE SCALE GENOMIC DNA]</scope>
    <source>
        <strain evidence="2">JCM 17027</strain>
    </source>
</reference>
<proteinExistence type="predicted"/>
<accession>A0ABP7RMM8</accession>
<name>A0ABP7RMM8_9ACTN</name>
<organism evidence="1 2">
    <name type="scientific">Streptomyces marokkonensis</name>
    <dbReference type="NCBI Taxonomy" id="324855"/>
    <lineage>
        <taxon>Bacteria</taxon>
        <taxon>Bacillati</taxon>
        <taxon>Actinomycetota</taxon>
        <taxon>Actinomycetes</taxon>
        <taxon>Kitasatosporales</taxon>
        <taxon>Streptomycetaceae</taxon>
        <taxon>Streptomyces</taxon>
    </lineage>
</organism>
<protein>
    <submittedName>
        <fullName evidence="1">Uncharacterized protein</fullName>
    </submittedName>
</protein>
<gene>
    <name evidence="1" type="ORF">GCM10022384_53450</name>
</gene>
<comment type="caution">
    <text evidence="1">The sequence shown here is derived from an EMBL/GenBank/DDBJ whole genome shotgun (WGS) entry which is preliminary data.</text>
</comment>
<keyword evidence="2" id="KW-1185">Reference proteome</keyword>